<sequence length="245" mass="27433">MNKLMDVMLDIWIELYQVIRNFKSIVLIYAVLVLITIRNEIAARLFSEVVAAVVVMTEAVKTGYIECSKGSCFKNLFSLRHFISLVLNNLTLLSFGGGSNNDEKSKKKKKGRGLHTKLEAFSKVMLFSWMIGSVASIISIAWCIIVYKSSLEVKPDFGHASKTIQNGYNPRSLNSYGVWSDPNRMVVGPAAWLHSCKLDGACLLVTIPPLVILYKRQWDGGLRKVAPMNGIDFRDRIASVDDRNV</sequence>
<feature type="transmembrane region" description="Helical" evidence="1">
    <location>
        <begin position="21"/>
        <end position="37"/>
    </location>
</feature>
<name>A0A914CP36_9BILA</name>
<keyword evidence="1" id="KW-0472">Membrane</keyword>
<feature type="transmembrane region" description="Helical" evidence="1">
    <location>
        <begin position="120"/>
        <end position="147"/>
    </location>
</feature>
<keyword evidence="1" id="KW-0812">Transmembrane</keyword>
<organism evidence="2 3">
    <name type="scientific">Acrobeloides nanus</name>
    <dbReference type="NCBI Taxonomy" id="290746"/>
    <lineage>
        <taxon>Eukaryota</taxon>
        <taxon>Metazoa</taxon>
        <taxon>Ecdysozoa</taxon>
        <taxon>Nematoda</taxon>
        <taxon>Chromadorea</taxon>
        <taxon>Rhabditida</taxon>
        <taxon>Tylenchina</taxon>
        <taxon>Cephalobomorpha</taxon>
        <taxon>Cephaloboidea</taxon>
        <taxon>Cephalobidae</taxon>
        <taxon>Acrobeloides</taxon>
    </lineage>
</organism>
<dbReference type="AlphaFoldDB" id="A0A914CP36"/>
<reference evidence="3" key="1">
    <citation type="submission" date="2022-11" db="UniProtKB">
        <authorList>
            <consortium name="WormBaseParasite"/>
        </authorList>
    </citation>
    <scope>IDENTIFICATION</scope>
</reference>
<protein>
    <submittedName>
        <fullName evidence="3">Uncharacterized protein</fullName>
    </submittedName>
</protein>
<feature type="transmembrane region" description="Helical" evidence="1">
    <location>
        <begin position="79"/>
        <end position="99"/>
    </location>
</feature>
<evidence type="ECO:0000313" key="2">
    <source>
        <dbReference type="Proteomes" id="UP000887540"/>
    </source>
</evidence>
<accession>A0A914CP36</accession>
<keyword evidence="2" id="KW-1185">Reference proteome</keyword>
<evidence type="ECO:0000313" key="3">
    <source>
        <dbReference type="WBParaSite" id="ACRNAN_scaffold1237.g26176.t1"/>
    </source>
</evidence>
<dbReference type="Proteomes" id="UP000887540">
    <property type="component" value="Unplaced"/>
</dbReference>
<dbReference type="WBParaSite" id="ACRNAN_scaffold1237.g26176.t1">
    <property type="protein sequence ID" value="ACRNAN_scaffold1237.g26176.t1"/>
    <property type="gene ID" value="ACRNAN_scaffold1237.g26176"/>
</dbReference>
<evidence type="ECO:0000256" key="1">
    <source>
        <dbReference type="SAM" id="Phobius"/>
    </source>
</evidence>
<keyword evidence="1" id="KW-1133">Transmembrane helix</keyword>
<proteinExistence type="predicted"/>